<evidence type="ECO:0000313" key="3">
    <source>
        <dbReference type="Proteomes" id="UP000065807"/>
    </source>
</evidence>
<gene>
    <name evidence="2" type="ORF">LIP_3005</name>
</gene>
<evidence type="ECO:0000256" key="1">
    <source>
        <dbReference type="SAM" id="MobiDB-lite"/>
    </source>
</evidence>
<sequence>MNQIETWRCWSEPGYFRRVWSDLALQKHREKGTRSASYQVKRAEPVEAGKD</sequence>
<reference evidence="3" key="2">
    <citation type="journal article" date="2016" name="Int. J. Syst. Evol. Microbiol.">
        <title>Complete genome sequence and cell structure of Limnochorda pilosa, a Gram-negative spore-former within the phylum Firmicutes.</title>
        <authorList>
            <person name="Watanabe M."/>
            <person name="Kojima H."/>
            <person name="Fukui M."/>
        </authorList>
    </citation>
    <scope>NUCLEOTIDE SEQUENCE [LARGE SCALE GENOMIC DNA]</scope>
    <source>
        <strain evidence="3">HC45</strain>
    </source>
</reference>
<name>A0A0K2SPT1_LIMPI</name>
<dbReference type="RefSeq" id="WP_158509696.1">
    <property type="nucleotide sequence ID" value="NZ_AP014924.1"/>
</dbReference>
<reference evidence="3" key="1">
    <citation type="submission" date="2015-07" db="EMBL/GenBank/DDBJ databases">
        <title>Complete genome sequence and phylogenetic analysis of Limnochorda pilosa.</title>
        <authorList>
            <person name="Watanabe M."/>
            <person name="Kojima H."/>
            <person name="Fukui M."/>
        </authorList>
    </citation>
    <scope>NUCLEOTIDE SEQUENCE [LARGE SCALE GENOMIC DNA]</scope>
    <source>
        <strain evidence="3">HC45</strain>
    </source>
</reference>
<accession>A0A0K2SPT1</accession>
<keyword evidence="3" id="KW-1185">Reference proteome</keyword>
<dbReference type="KEGG" id="lpil:LIP_3005"/>
<feature type="region of interest" description="Disordered" evidence="1">
    <location>
        <begin position="29"/>
        <end position="51"/>
    </location>
</feature>
<protein>
    <submittedName>
        <fullName evidence="2">Uncharacterized protein</fullName>
    </submittedName>
</protein>
<dbReference type="AlphaFoldDB" id="A0A0K2SPT1"/>
<dbReference type="STRING" id="1555112.LIP_3005"/>
<feature type="compositionally biased region" description="Basic and acidic residues" evidence="1">
    <location>
        <begin position="41"/>
        <end position="51"/>
    </location>
</feature>
<dbReference type="EMBL" id="AP014924">
    <property type="protein sequence ID" value="BAS28834.1"/>
    <property type="molecule type" value="Genomic_DNA"/>
</dbReference>
<organism evidence="2 3">
    <name type="scientific">Limnochorda pilosa</name>
    <dbReference type="NCBI Taxonomy" id="1555112"/>
    <lineage>
        <taxon>Bacteria</taxon>
        <taxon>Bacillati</taxon>
        <taxon>Bacillota</taxon>
        <taxon>Limnochordia</taxon>
        <taxon>Limnochordales</taxon>
        <taxon>Limnochordaceae</taxon>
        <taxon>Limnochorda</taxon>
    </lineage>
</organism>
<proteinExistence type="predicted"/>
<evidence type="ECO:0000313" key="2">
    <source>
        <dbReference type="EMBL" id="BAS28834.1"/>
    </source>
</evidence>
<dbReference type="Proteomes" id="UP000065807">
    <property type="component" value="Chromosome"/>
</dbReference>